<evidence type="ECO:0000256" key="1">
    <source>
        <dbReference type="SAM" id="MobiDB-lite"/>
    </source>
</evidence>
<feature type="compositionally biased region" description="Low complexity" evidence="1">
    <location>
        <begin position="16"/>
        <end position="37"/>
    </location>
</feature>
<evidence type="ECO:0000313" key="3">
    <source>
        <dbReference type="Proteomes" id="UP000318199"/>
    </source>
</evidence>
<name>A0A562ZWM0_9BURK</name>
<accession>A0A562ZWM0</accession>
<dbReference type="EMBL" id="VOBQ01000003">
    <property type="protein sequence ID" value="TWO72776.1"/>
    <property type="molecule type" value="Genomic_DNA"/>
</dbReference>
<dbReference type="RefSeq" id="WP_145891362.1">
    <property type="nucleotide sequence ID" value="NZ_VOBQ01000003.1"/>
</dbReference>
<comment type="caution">
    <text evidence="2">The sequence shown here is derived from an EMBL/GenBank/DDBJ whole genome shotgun (WGS) entry which is preliminary data.</text>
</comment>
<keyword evidence="3" id="KW-1185">Reference proteome</keyword>
<evidence type="ECO:0000313" key="2">
    <source>
        <dbReference type="EMBL" id="TWO72776.1"/>
    </source>
</evidence>
<proteinExistence type="predicted"/>
<protein>
    <submittedName>
        <fullName evidence="2">Uncharacterized protein</fullName>
    </submittedName>
</protein>
<gene>
    <name evidence="2" type="ORF">FN976_04385</name>
</gene>
<feature type="region of interest" description="Disordered" evidence="1">
    <location>
        <begin position="1"/>
        <end position="64"/>
    </location>
</feature>
<reference evidence="2 3" key="1">
    <citation type="submission" date="2019-07" db="EMBL/GenBank/DDBJ databases">
        <title>Caenimonas sedimenti sp. nov., isolated from activated sludge.</title>
        <authorList>
            <person name="Xu J."/>
        </authorList>
    </citation>
    <scope>NUCLEOTIDE SEQUENCE [LARGE SCALE GENOMIC DNA]</scope>
    <source>
        <strain evidence="2 3">HX-9-20</strain>
    </source>
</reference>
<dbReference type="Proteomes" id="UP000318199">
    <property type="component" value="Unassembled WGS sequence"/>
</dbReference>
<dbReference type="AlphaFoldDB" id="A0A562ZWM0"/>
<sequence length="64" mass="6441">MSSASDSRQDTGGGQEQPSSGSEQEHAGSSGEGAASALAQLKTQTKQHRRLTGDNEDPSGGPGQ</sequence>
<organism evidence="2 3">
    <name type="scientific">Caenimonas sedimenti</name>
    <dbReference type="NCBI Taxonomy" id="2596921"/>
    <lineage>
        <taxon>Bacteria</taxon>
        <taxon>Pseudomonadati</taxon>
        <taxon>Pseudomonadota</taxon>
        <taxon>Betaproteobacteria</taxon>
        <taxon>Burkholderiales</taxon>
        <taxon>Comamonadaceae</taxon>
        <taxon>Caenimonas</taxon>
    </lineage>
</organism>